<evidence type="ECO:0000256" key="7">
    <source>
        <dbReference type="PROSITE-ProRule" id="PRU00810"/>
    </source>
</evidence>
<dbReference type="Pfam" id="PF16879">
    <property type="entry name" value="Sin3a_C"/>
    <property type="match status" value="1"/>
</dbReference>
<reference evidence="10" key="1">
    <citation type="submission" date="2020-10" db="EMBL/GenBank/DDBJ databases">
        <title>Unveiling of a novel bifunctional photoreceptor, Dualchrome1, isolated from a cosmopolitan green alga.</title>
        <authorList>
            <person name="Suzuki S."/>
            <person name="Kawachi M."/>
        </authorList>
    </citation>
    <scope>NUCLEOTIDE SEQUENCE</scope>
    <source>
        <strain evidence="10">NIES 2893</strain>
    </source>
</reference>
<dbReference type="InterPro" id="IPR039774">
    <property type="entry name" value="Sin3-like"/>
</dbReference>
<evidence type="ECO:0000259" key="9">
    <source>
        <dbReference type="SMART" id="SM00761"/>
    </source>
</evidence>
<keyword evidence="3" id="KW-0677">Repeat</keyword>
<evidence type="ECO:0000256" key="2">
    <source>
        <dbReference type="ARBA" id="ARBA00022491"/>
    </source>
</evidence>
<dbReference type="FunFam" id="1.20.1160.11:FF:000002">
    <property type="entry name" value="Paired amphipathic helix protein SIN3"/>
    <property type="match status" value="1"/>
</dbReference>
<keyword evidence="2" id="KW-0678">Repressor</keyword>
<sequence length="1470" mass="162662">MVPPPVPPPPQSEKDRRLTQRDALTYLREVKEKFKNERYVYEAFLDIMKKFKSQELNTQGVIDKVKVLFRGHRSLILGFNTFLPPPYEIKLPPEPPPGQQRDAKQPVEFNQAISYVNKIKQRFSDNERVYKQFLEILNLYRKAQKSITHVYAEVAKLFKDHKDLLEEFENFLPEDRTQSGAKSKATSRKSGKGPPGPPVTGSAQKRKQQRGGARAEEEEVPTTKSGKPVAQAPGANLARELGFFDRVKNRLRSKDAYQDFLKCLHLFNTEVVSKRELLRLVQDVLGQKNGDLMQGFDELVTRCEAIELDVNELERHASEPRGALYDGGLYGSGAGGSSRGLGSKEAAKMRAIARMEAFLSRPISELDLSECERCTTSYRLLPKTYPKAICTQRSDLEFSVLNDHWVSVTTGSEDYSFKHMRKNQYEEALFRCEDDRFELEMILHSNKMAIDCFSKIHVHVEEANLSTPQARQAYAIPEEFLPISPICYRCVDKIYGDHGAEVVSLLKRYPGAAVGTVLERLKQKQEEWTKVQQEMNRVWRDVYEKNYHKSLDHRSFYFKQQDQKALKPKWMITELKEASEKAKAFAYNGSGTLYINNTLVAPSGEEGSAPSKGDGALQTEDQCIISMFSSVPAVVASAASAHAARRSCRREYPGASFAPKINADMELSCSDKTVHDDVYHVIRHAARETLSVDGCRKVLTMWRTFVEPFYGLPYRSEEEDHMVPEMMEEEEEVVAEEEAPAEVPKEEEKADEEEADAKKASKKGAAASKKNSNGVKKDATAPAADGSGDDAADGGDEGAGAGASQRTRRGKGEAEAAPSRTTRSGRPTPDKRGGEAMDVDAAAPEEAVKEEAEEPARAPAKKKGGAAAKRGGGGRSANNRNRGGRNVSRGGRAAAAPEEEMDVDEDKEEDADAAEAEEKAETEAEEKDDSPVEDEEAEEEEEEEEEEEAEEEEEEEEEDAPKARRGGKPSGSKKSKKKSSKSKQKKKKSSDDEDDDDDEEAADLDDEEDNGATADGDSHAGCRPLAPWLGAWPARFGGAHMVHVSGSDGGAAPAGAMECVVRHFATEQQKIPSQDDSANDRMEGTLRRRVFYGHDVFYILFRLHRHLYERMQSARESSRKMGALRTKKGDDAGAAGAAGAAGSNASIGGDSAAAGTEADKVHREFITLLENTLSNHMDASVYEDECRLLMGTSSYVLFTLDKLIHKVVKQVSQLLSDDGSVKLHHLYQYECSRNLGPDATLNEVVLRGILNEQIYALNAYSAVGCNEEQFYRFETLADDSQPKESSYYAMKLGISLVDMSSAERVREAFYASAGHSVMDAEFASYLREYVDGDVEEQLSAPGGDGSKVLLRRCVSRVQQAAAVGAAPEKQAKGRGGRKSAGAATTTSMQQMPPSPRPWNGLECKLSTTSSKVSYVLDTEDVFYRAPGVHGRPPLAKRARSSKQWQAKAQHFRRWVQETSKDAAGAENMGV</sequence>
<feature type="compositionally biased region" description="Basic residues" evidence="8">
    <location>
        <begin position="963"/>
        <end position="988"/>
    </location>
</feature>
<dbReference type="GO" id="GO:0003714">
    <property type="term" value="F:transcription corepressor activity"/>
    <property type="evidence" value="ECO:0007669"/>
    <property type="project" value="InterPro"/>
</dbReference>
<feature type="region of interest" description="Disordered" evidence="8">
    <location>
        <begin position="1364"/>
        <end position="1400"/>
    </location>
</feature>
<evidence type="ECO:0000256" key="4">
    <source>
        <dbReference type="ARBA" id="ARBA00023015"/>
    </source>
</evidence>
<feature type="compositionally biased region" description="Basic and acidic residues" evidence="8">
    <location>
        <begin position="846"/>
        <end position="856"/>
    </location>
</feature>
<dbReference type="GO" id="GO:0000118">
    <property type="term" value="C:histone deacetylase complex"/>
    <property type="evidence" value="ECO:0007669"/>
    <property type="project" value="TreeGrafter"/>
</dbReference>
<dbReference type="InterPro" id="IPR031693">
    <property type="entry name" value="Sin3_C"/>
</dbReference>
<dbReference type="EMBL" id="BNJQ01000007">
    <property type="protein sequence ID" value="GHP04216.1"/>
    <property type="molecule type" value="Genomic_DNA"/>
</dbReference>
<dbReference type="PANTHER" id="PTHR12346:SF0">
    <property type="entry name" value="SIN3A, ISOFORM G"/>
    <property type="match status" value="1"/>
</dbReference>
<keyword evidence="4" id="KW-0805">Transcription regulation</keyword>
<evidence type="ECO:0000313" key="10">
    <source>
        <dbReference type="EMBL" id="GHP04216.1"/>
    </source>
</evidence>
<keyword evidence="11" id="KW-1185">Reference proteome</keyword>
<feature type="compositionally biased region" description="Acidic residues" evidence="8">
    <location>
        <begin position="923"/>
        <end position="959"/>
    </location>
</feature>
<feature type="compositionally biased region" description="Acidic residues" evidence="8">
    <location>
        <begin position="991"/>
        <end position="1010"/>
    </location>
</feature>
<dbReference type="PROSITE" id="PS51477">
    <property type="entry name" value="PAH"/>
    <property type="match status" value="3"/>
</dbReference>
<feature type="region of interest" description="Disordered" evidence="8">
    <location>
        <begin position="726"/>
        <end position="1020"/>
    </location>
</feature>
<dbReference type="InterPro" id="IPR013194">
    <property type="entry name" value="HDAC_interact_dom"/>
</dbReference>
<evidence type="ECO:0000256" key="5">
    <source>
        <dbReference type="ARBA" id="ARBA00023163"/>
    </source>
</evidence>
<evidence type="ECO:0000313" key="11">
    <source>
        <dbReference type="Proteomes" id="UP000660262"/>
    </source>
</evidence>
<evidence type="ECO:0000256" key="8">
    <source>
        <dbReference type="SAM" id="MobiDB-lite"/>
    </source>
</evidence>
<dbReference type="Gene3D" id="1.20.1160.11">
    <property type="entry name" value="Paired amphipathic helix"/>
    <property type="match status" value="3"/>
</dbReference>
<keyword evidence="5" id="KW-0804">Transcription</keyword>
<dbReference type="Pfam" id="PF02671">
    <property type="entry name" value="PAH"/>
    <property type="match status" value="3"/>
</dbReference>
<evidence type="ECO:0000256" key="3">
    <source>
        <dbReference type="ARBA" id="ARBA00022737"/>
    </source>
</evidence>
<dbReference type="FunFam" id="1.20.1160.11:FF:000001">
    <property type="entry name" value="Paired amphipathic helix protein Sin3"/>
    <property type="match status" value="1"/>
</dbReference>
<dbReference type="GO" id="GO:0000785">
    <property type="term" value="C:chromatin"/>
    <property type="evidence" value="ECO:0007669"/>
    <property type="project" value="TreeGrafter"/>
</dbReference>
<keyword evidence="6 7" id="KW-0539">Nucleus</keyword>
<feature type="domain" description="Histone deacetylase interacting" evidence="9">
    <location>
        <begin position="370"/>
        <end position="470"/>
    </location>
</feature>
<organism evidence="10 11">
    <name type="scientific">Pycnococcus provasolii</name>
    <dbReference type="NCBI Taxonomy" id="41880"/>
    <lineage>
        <taxon>Eukaryota</taxon>
        <taxon>Viridiplantae</taxon>
        <taxon>Chlorophyta</taxon>
        <taxon>Pseudoscourfieldiophyceae</taxon>
        <taxon>Pseudoscourfieldiales</taxon>
        <taxon>Pycnococcaceae</taxon>
        <taxon>Pycnococcus</taxon>
    </lineage>
</organism>
<accession>A0A830HA71</accession>
<feature type="compositionally biased region" description="Acidic residues" evidence="8">
    <location>
        <begin position="726"/>
        <end position="740"/>
    </location>
</feature>
<dbReference type="Pfam" id="PF08295">
    <property type="entry name" value="Sin3_corepress"/>
    <property type="match status" value="1"/>
</dbReference>
<proteinExistence type="predicted"/>
<feature type="compositionally biased region" description="Acidic residues" evidence="8">
    <location>
        <begin position="787"/>
        <end position="796"/>
    </location>
</feature>
<dbReference type="InterPro" id="IPR036600">
    <property type="entry name" value="PAH_sf"/>
</dbReference>
<dbReference type="PANTHER" id="PTHR12346">
    <property type="entry name" value="SIN3B-RELATED"/>
    <property type="match status" value="1"/>
</dbReference>
<dbReference type="SUPFAM" id="SSF47762">
    <property type="entry name" value="PAH2 domain"/>
    <property type="match status" value="3"/>
</dbReference>
<dbReference type="Proteomes" id="UP000660262">
    <property type="component" value="Unassembled WGS sequence"/>
</dbReference>
<dbReference type="FunFam" id="1.20.1160.11:FF:000003">
    <property type="entry name" value="Paired amphipathic helix SIN3-like protein"/>
    <property type="match status" value="1"/>
</dbReference>
<dbReference type="SMART" id="SM00761">
    <property type="entry name" value="HDAC_interact"/>
    <property type="match status" value="1"/>
</dbReference>
<feature type="region of interest" description="Disordered" evidence="8">
    <location>
        <begin position="175"/>
        <end position="232"/>
    </location>
</feature>
<protein>
    <recommendedName>
        <fullName evidence="9">Histone deacetylase interacting domain-containing protein</fullName>
    </recommendedName>
</protein>
<feature type="compositionally biased region" description="Acidic residues" evidence="8">
    <location>
        <begin position="897"/>
        <end position="915"/>
    </location>
</feature>
<evidence type="ECO:0000256" key="1">
    <source>
        <dbReference type="ARBA" id="ARBA00004123"/>
    </source>
</evidence>
<dbReference type="InterPro" id="IPR003822">
    <property type="entry name" value="PAH"/>
</dbReference>
<comment type="caution">
    <text evidence="10">The sequence shown here is derived from an EMBL/GenBank/DDBJ whole genome shotgun (WGS) entry which is preliminary data.</text>
</comment>
<evidence type="ECO:0000256" key="6">
    <source>
        <dbReference type="ARBA" id="ARBA00023242"/>
    </source>
</evidence>
<name>A0A830HA71_9CHLO</name>
<feature type="compositionally biased region" description="Low complexity" evidence="8">
    <location>
        <begin position="876"/>
        <end position="896"/>
    </location>
</feature>
<comment type="subcellular location">
    <subcellularLocation>
        <location evidence="1 7">Nucleus</location>
    </subcellularLocation>
</comment>
<feature type="region of interest" description="Disordered" evidence="8">
    <location>
        <begin position="1133"/>
        <end position="1152"/>
    </location>
</feature>
<gene>
    <name evidence="10" type="ORF">PPROV_000297000</name>
</gene>
<dbReference type="OrthoDB" id="10265969at2759"/>
<dbReference type="GO" id="GO:0000122">
    <property type="term" value="P:negative regulation of transcription by RNA polymerase II"/>
    <property type="evidence" value="ECO:0007669"/>
    <property type="project" value="TreeGrafter"/>
</dbReference>